<keyword evidence="1" id="KW-0472">Membrane</keyword>
<comment type="caution">
    <text evidence="2">The sequence shown here is derived from an EMBL/GenBank/DDBJ whole genome shotgun (WGS) entry which is preliminary data.</text>
</comment>
<name>A0A0R1WAH2_9LACO</name>
<reference evidence="2 3" key="1">
    <citation type="journal article" date="2015" name="Genome Announc.">
        <title>Expanding the biotechnology potential of lactobacilli through comparative genomics of 213 strains and associated genera.</title>
        <authorList>
            <person name="Sun Z."/>
            <person name="Harris H.M."/>
            <person name="McCann A."/>
            <person name="Guo C."/>
            <person name="Argimon S."/>
            <person name="Zhang W."/>
            <person name="Yang X."/>
            <person name="Jeffery I.B."/>
            <person name="Cooney J.C."/>
            <person name="Kagawa T.F."/>
            <person name="Liu W."/>
            <person name="Song Y."/>
            <person name="Salvetti E."/>
            <person name="Wrobel A."/>
            <person name="Rasinkangas P."/>
            <person name="Parkhill J."/>
            <person name="Rea M.C."/>
            <person name="O'Sullivan O."/>
            <person name="Ritari J."/>
            <person name="Douillard F.P."/>
            <person name="Paul Ross R."/>
            <person name="Yang R."/>
            <person name="Briner A.E."/>
            <person name="Felis G.E."/>
            <person name="de Vos W.M."/>
            <person name="Barrangou R."/>
            <person name="Klaenhammer T.R."/>
            <person name="Caufield P.W."/>
            <person name="Cui Y."/>
            <person name="Zhang H."/>
            <person name="O'Toole P.W."/>
        </authorList>
    </citation>
    <scope>NUCLEOTIDE SEQUENCE [LARGE SCALE GENOMIC DNA]</scope>
    <source>
        <strain evidence="2 3">DSM 4864</strain>
    </source>
</reference>
<keyword evidence="1" id="KW-1133">Transmembrane helix</keyword>
<keyword evidence="1" id="KW-0812">Transmembrane</keyword>
<protein>
    <submittedName>
        <fullName evidence="2">Uncharacterized protein</fullName>
    </submittedName>
</protein>
<dbReference type="RefSeq" id="WP_003715546.1">
    <property type="nucleotide sequence ID" value="NZ_AZGE01000019.1"/>
</dbReference>
<proteinExistence type="predicted"/>
<evidence type="ECO:0000313" key="2">
    <source>
        <dbReference type="EMBL" id="KRM14890.1"/>
    </source>
</evidence>
<evidence type="ECO:0000313" key="3">
    <source>
        <dbReference type="Proteomes" id="UP000050973"/>
    </source>
</evidence>
<gene>
    <name evidence="2" type="ORF">FC49_GL000659</name>
</gene>
<accession>A0A0R1WAH2</accession>
<evidence type="ECO:0000256" key="1">
    <source>
        <dbReference type="SAM" id="Phobius"/>
    </source>
</evidence>
<sequence length="206" mass="23886">MTWNWLGWLSWILAVAFFCWVIHYIRVQQLMLIAKTKKAFAPKLFWRYVVLVVIALAWLGAMLHLTFFRQVAINDRQETRISMQYANLQLHNQGNDYYYVLASRSKNGQHPVVSYTYWAKGNRYTTNSRFGSVSDGQRLVTLDASTLPWNKAKLKKMDQESGHAFAATMTVRYQNTVINGLGLRANRDAATYTLIRVPSSEMVHER</sequence>
<feature type="transmembrane region" description="Helical" evidence="1">
    <location>
        <begin position="6"/>
        <end position="25"/>
    </location>
</feature>
<dbReference type="EMBL" id="AZGE01000019">
    <property type="protein sequence ID" value="KRM14890.1"/>
    <property type="molecule type" value="Genomic_DNA"/>
</dbReference>
<dbReference type="NCBIfam" id="NF040508">
    <property type="entry name" value="LVIS_2131_fam"/>
    <property type="match status" value="1"/>
</dbReference>
<dbReference type="Proteomes" id="UP000050973">
    <property type="component" value="Unassembled WGS sequence"/>
</dbReference>
<dbReference type="AlphaFoldDB" id="A0A0R1WAH2"/>
<dbReference type="InterPro" id="IPR049731">
    <property type="entry name" value="LVIS_2131-like"/>
</dbReference>
<dbReference type="PATRIC" id="fig|1423779.3.peg.669"/>
<feature type="transmembrane region" description="Helical" evidence="1">
    <location>
        <begin position="45"/>
        <end position="67"/>
    </location>
</feature>
<organism evidence="2 3">
    <name type="scientific">Limosilactobacillus oris DSM 4864</name>
    <dbReference type="NCBI Taxonomy" id="1423779"/>
    <lineage>
        <taxon>Bacteria</taxon>
        <taxon>Bacillati</taxon>
        <taxon>Bacillota</taxon>
        <taxon>Bacilli</taxon>
        <taxon>Lactobacillales</taxon>
        <taxon>Lactobacillaceae</taxon>
        <taxon>Limosilactobacillus</taxon>
    </lineage>
</organism>